<evidence type="ECO:0000313" key="3">
    <source>
        <dbReference type="Proteomes" id="UP000013201"/>
    </source>
</evidence>
<sequence>MDRFSADGWNVLALSRRPPTAVAANIHHFSLDLRDPQACRAAAGQFAEVEHVIYAAVHEAPGLADGWLEHDQMVINLDMLRNLMEPLTAHARRLRHVSLLQGTKAYGAHLHPIPVPARERAPRDEHDNFYFLQEDYLRDRAVAADWHWTIWRPQLIIGGALGVAMNLLPTIGAFAAIAREEGRGFGFPGGPTYIWEAVDADLIAAAMRWAVKAPTAWNEIFNITNGDVFTWRGLWPTFAEVLGMESAPDAPMSLASYLSTKADLWTRIVAQYGLEPVPLLALLGESHHYADICFRSGATTPPPPMLVSGIKLRQAGFHGCMDTEDMFRKWFDVLVARRVLPGT</sequence>
<keyword evidence="3" id="KW-1185">Reference proteome</keyword>
<dbReference type="Pfam" id="PF22917">
    <property type="entry name" value="PRISE"/>
    <property type="match status" value="1"/>
</dbReference>
<organism evidence="2 3">
    <name type="scientific">Sphingobium indicum BiD32</name>
    <dbReference type="NCBI Taxonomy" id="1301087"/>
    <lineage>
        <taxon>Bacteria</taxon>
        <taxon>Pseudomonadati</taxon>
        <taxon>Pseudomonadota</taxon>
        <taxon>Alphaproteobacteria</taxon>
        <taxon>Sphingomonadales</taxon>
        <taxon>Sphingomonadaceae</taxon>
        <taxon>Sphingobium</taxon>
    </lineage>
</organism>
<dbReference type="Proteomes" id="UP000013201">
    <property type="component" value="Unassembled WGS sequence"/>
</dbReference>
<dbReference type="PANTHER" id="PTHR32487">
    <property type="entry name" value="3-OXO-DELTA(4,5)-STEROID 5-BETA-REDUCTASE"/>
    <property type="match status" value="1"/>
</dbReference>
<accession>N1MP76</accession>
<evidence type="ECO:0000313" key="2">
    <source>
        <dbReference type="EMBL" id="CCW18701.1"/>
    </source>
</evidence>
<name>N1MP76_9SPHN</name>
<evidence type="ECO:0000259" key="1">
    <source>
        <dbReference type="Pfam" id="PF22917"/>
    </source>
</evidence>
<dbReference type="Gene3D" id="3.40.50.720">
    <property type="entry name" value="NAD(P)-binding Rossmann-like Domain"/>
    <property type="match status" value="1"/>
</dbReference>
<comment type="caution">
    <text evidence="2">The sequence shown here is derived from an EMBL/GenBank/DDBJ whole genome shotgun (WGS) entry which is preliminary data.</text>
</comment>
<reference evidence="2 3" key="1">
    <citation type="submission" date="2013-03" db="EMBL/GenBank/DDBJ databases">
        <authorList>
            <person name="Le V."/>
        </authorList>
    </citation>
    <scope>NUCLEOTIDE SEQUENCE [LARGE SCALE GENOMIC DNA]</scope>
    <source>
        <strain evidence="2 3">BiD32</strain>
    </source>
</reference>
<reference evidence="3" key="2">
    <citation type="submission" date="2013-04" db="EMBL/GenBank/DDBJ databases">
        <title>Bisphenol A degrading Sphingobium sp. strain BiD32.</title>
        <authorList>
            <person name="Nielsen J.L."/>
            <person name="Zhou N.A."/>
            <person name="Kjeldal H."/>
        </authorList>
    </citation>
    <scope>NUCLEOTIDE SEQUENCE [LARGE SCALE GENOMIC DNA]</scope>
    <source>
        <strain evidence="3">BiD32</strain>
    </source>
</reference>
<feature type="domain" description="PRISE-like Rossmann-fold" evidence="1">
    <location>
        <begin position="71"/>
        <end position="275"/>
    </location>
</feature>
<proteinExistence type="predicted"/>
<dbReference type="EMBL" id="CAVK010000147">
    <property type="protein sequence ID" value="CCW18701.1"/>
    <property type="molecule type" value="Genomic_DNA"/>
</dbReference>
<dbReference type="PANTHER" id="PTHR32487:SF0">
    <property type="entry name" value="3-OXO-DELTA(4,5)-STEROID 5-BETA-REDUCTASE"/>
    <property type="match status" value="1"/>
</dbReference>
<protein>
    <submittedName>
        <fullName evidence="2">Nucleoside-diphosphate-sugar epimerases</fullName>
    </submittedName>
</protein>
<dbReference type="InterPro" id="IPR055222">
    <property type="entry name" value="PRISE-like_Rossmann-fold"/>
</dbReference>
<dbReference type="InterPro" id="IPR036291">
    <property type="entry name" value="NAD(P)-bd_dom_sf"/>
</dbReference>
<dbReference type="SUPFAM" id="SSF51735">
    <property type="entry name" value="NAD(P)-binding Rossmann-fold domains"/>
    <property type="match status" value="1"/>
</dbReference>
<dbReference type="AlphaFoldDB" id="N1MP76"/>
<gene>
    <name evidence="2" type="ORF">EBBID32_30560</name>
</gene>